<evidence type="ECO:0000313" key="3">
    <source>
        <dbReference type="Proteomes" id="UP001319104"/>
    </source>
</evidence>
<evidence type="ECO:0000256" key="1">
    <source>
        <dbReference type="SAM" id="Phobius"/>
    </source>
</evidence>
<gene>
    <name evidence="2" type="ORF">KI659_10085</name>
</gene>
<feature type="transmembrane region" description="Helical" evidence="1">
    <location>
        <begin position="33"/>
        <end position="53"/>
    </location>
</feature>
<proteinExistence type="predicted"/>
<dbReference type="EMBL" id="JAHCMY010000004">
    <property type="protein sequence ID" value="MBS9524364.1"/>
    <property type="molecule type" value="Genomic_DNA"/>
</dbReference>
<feature type="transmembrane region" description="Helical" evidence="1">
    <location>
        <begin position="192"/>
        <end position="216"/>
    </location>
</feature>
<feature type="transmembrane region" description="Helical" evidence="1">
    <location>
        <begin position="86"/>
        <end position="107"/>
    </location>
</feature>
<accession>A0AAP2CIM1</accession>
<keyword evidence="3" id="KW-1185">Reference proteome</keyword>
<name>A0AAP2CIM1_9BACT</name>
<keyword evidence="1" id="KW-0812">Transmembrane</keyword>
<reference evidence="2 3" key="1">
    <citation type="submission" date="2021-05" db="EMBL/GenBank/DDBJ databases">
        <authorList>
            <person name="Zhang Z.D."/>
            <person name="Osman G."/>
        </authorList>
    </citation>
    <scope>NUCLEOTIDE SEQUENCE [LARGE SCALE GENOMIC DNA]</scope>
    <source>
        <strain evidence="2 3">KCTC 32217</strain>
    </source>
</reference>
<evidence type="ECO:0000313" key="2">
    <source>
        <dbReference type="EMBL" id="MBS9524364.1"/>
    </source>
</evidence>
<feature type="transmembrane region" description="Helical" evidence="1">
    <location>
        <begin position="158"/>
        <end position="180"/>
    </location>
</feature>
<keyword evidence="1" id="KW-0472">Membrane</keyword>
<organism evidence="2 3">
    <name type="scientific">Litoribacter ruber</name>
    <dbReference type="NCBI Taxonomy" id="702568"/>
    <lineage>
        <taxon>Bacteria</taxon>
        <taxon>Pseudomonadati</taxon>
        <taxon>Bacteroidota</taxon>
        <taxon>Cytophagia</taxon>
        <taxon>Cytophagales</taxon>
        <taxon>Cyclobacteriaceae</taxon>
        <taxon>Litoribacter</taxon>
    </lineage>
</organism>
<dbReference type="AlphaFoldDB" id="A0AAP2CIM1"/>
<protein>
    <submittedName>
        <fullName evidence="2">Uncharacterized protein</fullName>
    </submittedName>
</protein>
<keyword evidence="1" id="KW-1133">Transmembrane helix</keyword>
<dbReference type="Proteomes" id="UP001319104">
    <property type="component" value="Unassembled WGS sequence"/>
</dbReference>
<dbReference type="RefSeq" id="WP_213945221.1">
    <property type="nucleotide sequence ID" value="NZ_JAHCMY010000004.1"/>
</dbReference>
<feature type="transmembrane region" description="Helical" evidence="1">
    <location>
        <begin position="60"/>
        <end position="80"/>
    </location>
</feature>
<sequence length="223" mass="25631">MSSPIYLLLICLSALVALGYLIQKQSSFQKSEVLLLICLILVFIFETLNQFLITKAINKNIMYTLSWFYVVPAILTYYFSQQLPILRNRVLVIGIMLLMLLIPSLRIDWQMDAPHHMHYINYVPLWTLVLILAGKSLYENFTAEEFADQNLLSISNFWVSIGVIIFYLESIFMLGILYMYPQAEISLIQTALNFSHSLGGLMLLIIGMSLFAPTLFAKTYKFS</sequence>
<comment type="caution">
    <text evidence="2">The sequence shown here is derived from an EMBL/GenBank/DDBJ whole genome shotgun (WGS) entry which is preliminary data.</text>
</comment>
<feature type="transmembrane region" description="Helical" evidence="1">
    <location>
        <begin position="119"/>
        <end position="138"/>
    </location>
</feature>